<organism evidence="2 3">
    <name type="scientific">Pseudomonas phage Phabio</name>
    <dbReference type="NCBI Taxonomy" id="2006668"/>
    <lineage>
        <taxon>Viruses</taxon>
        <taxon>Duplodnaviria</taxon>
        <taxon>Heunggongvirae</taxon>
        <taxon>Uroviricota</taxon>
        <taxon>Caudoviricetes</taxon>
        <taxon>Chimalliviridae</taxon>
        <taxon>Phabiovirus</taxon>
        <taxon>Phabiovirus phabio</taxon>
    </lineage>
</organism>
<keyword evidence="3" id="KW-1185">Reference proteome</keyword>
<sequence length="57" mass="6362">MFPYFELGIFVFGLMSFIGMLILGTADNLGKVGYIVIRIIQALFVVCCAGYYYTGNH</sequence>
<dbReference type="Proteomes" id="UP000225448">
    <property type="component" value="Segment"/>
</dbReference>
<proteinExistence type="predicted"/>
<accession>A0A1Y0SUI2</accession>
<feature type="transmembrane region" description="Helical" evidence="1">
    <location>
        <begin position="7"/>
        <end position="26"/>
    </location>
</feature>
<evidence type="ECO:0000313" key="2">
    <source>
        <dbReference type="EMBL" id="ARV77010.1"/>
    </source>
</evidence>
<feature type="transmembrane region" description="Helical" evidence="1">
    <location>
        <begin position="32"/>
        <end position="53"/>
    </location>
</feature>
<keyword evidence="1" id="KW-0812">Transmembrane</keyword>
<keyword evidence="1" id="KW-0472">Membrane</keyword>
<evidence type="ECO:0000256" key="1">
    <source>
        <dbReference type="SAM" id="Phobius"/>
    </source>
</evidence>
<dbReference type="EMBL" id="MF042360">
    <property type="protein sequence ID" value="ARV77010.1"/>
    <property type="molecule type" value="Genomic_DNA"/>
</dbReference>
<protein>
    <submittedName>
        <fullName evidence="2">Uncharacterized protein</fullName>
    </submittedName>
</protein>
<keyword evidence="1" id="KW-1133">Transmembrane helix</keyword>
<gene>
    <name evidence="2" type="ORF">PHABIO_379</name>
</gene>
<evidence type="ECO:0000313" key="3">
    <source>
        <dbReference type="Proteomes" id="UP000225448"/>
    </source>
</evidence>
<name>A0A1Y0SUI2_9CAUD</name>
<reference evidence="2 3" key="1">
    <citation type="submission" date="2017-05" db="EMBL/GenBank/DDBJ databases">
        <authorList>
            <person name="Song R."/>
            <person name="Chenine A.L."/>
            <person name="Ruprecht R.M."/>
        </authorList>
    </citation>
    <scope>NUCLEOTIDE SEQUENCE [LARGE SCALE GENOMIC DNA]</scope>
</reference>